<evidence type="ECO:0000313" key="1">
    <source>
        <dbReference type="EMBL" id="SDK10164.1"/>
    </source>
</evidence>
<gene>
    <name evidence="1" type="ORF">SAMN05192566_0097</name>
</gene>
<accession>A0A1G8Z699</accession>
<sequence>MCSSEHFRTPDNVMLPDTRCKHMSIEQIYSELLQYTLDPNVPAHISAEFETARNLYLYTWFVYEFLAVADRQALATLEGALKTRLDELNIVRKEKDDLWKLLLKAEQQALVDWKDLPEDIAQTSLKPQPLSKCLKKTVKAHLSGNQVGIDLAIPRTEDMNLQLPGEAANHLPASQAIIAIDECLAQPTGFTILKFSCALINAIYTVH</sequence>
<protein>
    <submittedName>
        <fullName evidence="1">Uncharacterized protein</fullName>
    </submittedName>
</protein>
<dbReference type="EMBL" id="FNFX01000001">
    <property type="protein sequence ID" value="SDK10164.1"/>
    <property type="molecule type" value="Genomic_DNA"/>
</dbReference>
<keyword evidence="2" id="KW-1185">Reference proteome</keyword>
<name>A0A1G8Z699_9PROT</name>
<dbReference type="AlphaFoldDB" id="A0A1G8Z699"/>
<dbReference type="OrthoDB" id="9134956at2"/>
<dbReference type="Proteomes" id="UP000198629">
    <property type="component" value="Unassembled WGS sequence"/>
</dbReference>
<reference evidence="2" key="1">
    <citation type="submission" date="2016-10" db="EMBL/GenBank/DDBJ databases">
        <authorList>
            <person name="Varghese N."/>
            <person name="Submissions S."/>
        </authorList>
    </citation>
    <scope>NUCLEOTIDE SEQUENCE [LARGE SCALE GENOMIC DNA]</scope>
    <source>
        <strain evidence="2">CBMB127</strain>
    </source>
</reference>
<dbReference type="RefSeq" id="WP_091468146.1">
    <property type="nucleotide sequence ID" value="NZ_FNFX01000001.1"/>
</dbReference>
<proteinExistence type="predicted"/>
<organism evidence="1 2">
    <name type="scientific">Methylophilus rhizosphaerae</name>
    <dbReference type="NCBI Taxonomy" id="492660"/>
    <lineage>
        <taxon>Bacteria</taxon>
        <taxon>Pseudomonadati</taxon>
        <taxon>Pseudomonadota</taxon>
        <taxon>Betaproteobacteria</taxon>
        <taxon>Nitrosomonadales</taxon>
        <taxon>Methylophilaceae</taxon>
        <taxon>Methylophilus</taxon>
    </lineage>
</organism>
<evidence type="ECO:0000313" key="2">
    <source>
        <dbReference type="Proteomes" id="UP000198629"/>
    </source>
</evidence>
<dbReference type="STRING" id="492660.SAMN05192566_0097"/>